<evidence type="ECO:0000313" key="3">
    <source>
        <dbReference type="Proteomes" id="UP000597762"/>
    </source>
</evidence>
<keyword evidence="1" id="KW-1133">Transmembrane helix</keyword>
<dbReference type="EMBL" id="CAHIKZ030004156">
    <property type="protein sequence ID" value="CAE1308112.1"/>
    <property type="molecule type" value="Genomic_DNA"/>
</dbReference>
<keyword evidence="1" id="KW-0472">Membrane</keyword>
<evidence type="ECO:0000256" key="1">
    <source>
        <dbReference type="SAM" id="Phobius"/>
    </source>
</evidence>
<dbReference type="AlphaFoldDB" id="A0A812DVV4"/>
<reference evidence="2" key="1">
    <citation type="submission" date="2021-01" db="EMBL/GenBank/DDBJ databases">
        <authorList>
            <person name="Li R."/>
            <person name="Bekaert M."/>
        </authorList>
    </citation>
    <scope>NUCLEOTIDE SEQUENCE</scope>
    <source>
        <strain evidence="2">Farmed</strain>
    </source>
</reference>
<dbReference type="Proteomes" id="UP000597762">
    <property type="component" value="Unassembled WGS sequence"/>
</dbReference>
<comment type="caution">
    <text evidence="2">The sequence shown here is derived from an EMBL/GenBank/DDBJ whole genome shotgun (WGS) entry which is preliminary data.</text>
</comment>
<protein>
    <submittedName>
        <fullName evidence="2">Uncharacterized protein</fullName>
    </submittedName>
</protein>
<sequence>MLTSFSLLFSFFSFFCGWGYLTLFVLSLFSFFFPTFPPTLIVSFFLLLLLFFILSSFFFSFSFHVTTTTTTTTTVSPILFCPPPPRAGQTFTTIAAPNNKTLTTAAAASPSSPQRQQPFTSATTSILKHTNKRVTEQVDTTRRDEGRVVSVGKHAAVLTTFYPPHLQPCSLSLDHDLRKSLSFSLDFRSLSLFLSLYRGVTIFP</sequence>
<keyword evidence="1" id="KW-0812">Transmembrane</keyword>
<gene>
    <name evidence="2" type="ORF">SPHA_60062</name>
</gene>
<accession>A0A812DVV4</accession>
<evidence type="ECO:0000313" key="2">
    <source>
        <dbReference type="EMBL" id="CAE1308112.1"/>
    </source>
</evidence>
<feature type="transmembrane region" description="Helical" evidence="1">
    <location>
        <begin position="7"/>
        <end position="33"/>
    </location>
</feature>
<keyword evidence="3" id="KW-1185">Reference proteome</keyword>
<feature type="transmembrane region" description="Helical" evidence="1">
    <location>
        <begin position="39"/>
        <end position="59"/>
    </location>
</feature>
<name>A0A812DVV4_ACAPH</name>
<proteinExistence type="predicted"/>
<organism evidence="2 3">
    <name type="scientific">Acanthosepion pharaonis</name>
    <name type="common">Pharaoh cuttlefish</name>
    <name type="synonym">Sepia pharaonis</name>
    <dbReference type="NCBI Taxonomy" id="158019"/>
    <lineage>
        <taxon>Eukaryota</taxon>
        <taxon>Metazoa</taxon>
        <taxon>Spiralia</taxon>
        <taxon>Lophotrochozoa</taxon>
        <taxon>Mollusca</taxon>
        <taxon>Cephalopoda</taxon>
        <taxon>Coleoidea</taxon>
        <taxon>Decapodiformes</taxon>
        <taxon>Sepiida</taxon>
        <taxon>Sepiina</taxon>
        <taxon>Sepiidae</taxon>
        <taxon>Acanthosepion</taxon>
    </lineage>
</organism>